<dbReference type="GO" id="GO:0034587">
    <property type="term" value="P:piRNA processing"/>
    <property type="evidence" value="ECO:0007669"/>
    <property type="project" value="TreeGrafter"/>
</dbReference>
<evidence type="ECO:0000256" key="2">
    <source>
        <dbReference type="ARBA" id="ARBA00022803"/>
    </source>
</evidence>
<dbReference type="InterPro" id="IPR019734">
    <property type="entry name" value="TPR_rpt"/>
</dbReference>
<dbReference type="InterPro" id="IPR042282">
    <property type="entry name" value="FKBP6/shu"/>
</dbReference>
<evidence type="ECO:0000256" key="3">
    <source>
        <dbReference type="PROSITE-ProRule" id="PRU00339"/>
    </source>
</evidence>
<keyword evidence="5" id="KW-0413">Isomerase</keyword>
<evidence type="ECO:0000256" key="1">
    <source>
        <dbReference type="ARBA" id="ARBA00022737"/>
    </source>
</evidence>
<dbReference type="GO" id="GO:0051879">
    <property type="term" value="F:Hsp90 protein binding"/>
    <property type="evidence" value="ECO:0007669"/>
    <property type="project" value="TreeGrafter"/>
</dbReference>
<organism evidence="5 6">
    <name type="scientific">Plakobranchus ocellatus</name>
    <dbReference type="NCBI Taxonomy" id="259542"/>
    <lineage>
        <taxon>Eukaryota</taxon>
        <taxon>Metazoa</taxon>
        <taxon>Spiralia</taxon>
        <taxon>Lophotrochozoa</taxon>
        <taxon>Mollusca</taxon>
        <taxon>Gastropoda</taxon>
        <taxon>Heterobranchia</taxon>
        <taxon>Euthyneura</taxon>
        <taxon>Panpulmonata</taxon>
        <taxon>Sacoglossa</taxon>
        <taxon>Placobranchoidea</taxon>
        <taxon>Plakobranchidae</taxon>
        <taxon>Plakobranchus</taxon>
    </lineage>
</organism>
<dbReference type="InterPro" id="IPR036867">
    <property type="entry name" value="R3H_dom_sf"/>
</dbReference>
<dbReference type="EMBL" id="BLXT01005304">
    <property type="protein sequence ID" value="GFO21897.1"/>
    <property type="molecule type" value="Genomic_DNA"/>
</dbReference>
<keyword evidence="2 3" id="KW-0802">TPR repeat</keyword>
<feature type="compositionally biased region" description="Polar residues" evidence="4">
    <location>
        <begin position="302"/>
        <end position="315"/>
    </location>
</feature>
<feature type="region of interest" description="Disordered" evidence="4">
    <location>
        <begin position="302"/>
        <end position="323"/>
    </location>
</feature>
<dbReference type="GO" id="GO:0016853">
    <property type="term" value="F:isomerase activity"/>
    <property type="evidence" value="ECO:0007669"/>
    <property type="project" value="UniProtKB-KW"/>
</dbReference>
<dbReference type="InterPro" id="IPR011990">
    <property type="entry name" value="TPR-like_helical_dom_sf"/>
</dbReference>
<dbReference type="SUPFAM" id="SSF48452">
    <property type="entry name" value="TPR-like"/>
    <property type="match status" value="1"/>
</dbReference>
<dbReference type="GO" id="GO:0005737">
    <property type="term" value="C:cytoplasm"/>
    <property type="evidence" value="ECO:0007669"/>
    <property type="project" value="TreeGrafter"/>
</dbReference>
<proteinExistence type="predicted"/>
<keyword evidence="6" id="KW-1185">Reference proteome</keyword>
<comment type="caution">
    <text evidence="5">The sequence shown here is derived from an EMBL/GenBank/DDBJ whole genome shotgun (WGS) entry which is preliminary data.</text>
</comment>
<evidence type="ECO:0000313" key="6">
    <source>
        <dbReference type="Proteomes" id="UP000735302"/>
    </source>
</evidence>
<accession>A0AAV4BRC6</accession>
<dbReference type="GO" id="GO:0007283">
    <property type="term" value="P:spermatogenesis"/>
    <property type="evidence" value="ECO:0007669"/>
    <property type="project" value="TreeGrafter"/>
</dbReference>
<name>A0AAV4BRC6_9GAST</name>
<sequence length="398" mass="45195">MSNVFPELAEDEICTRLKGALDINQLRDPQSKGVEFELDEDHLNTKDEEQETSTLKAFDRNQVATNICALSDNESDEDEIDSNGEYLTEIQRLERRMKKLEDSDITPAKDGGVLKQQKTLGVGNKITEGSLVKMHYNAYTDIGQTPYDSTRLRGEEFKEAKEYFELKNYHKAFGKYKRAASILEGYHLKNEEEENQWKKQLLKVYVNSAICCHHIKHFGRCISYCNQALNIDRSNLKSYYFKGKALHGMGKFEDALQCLRRARNIDPSNTMVSKAMQALAKSMREHELFEKDMCKRMFSKPSSVAASNETPQTEVTEAEGADKGNFGTCSDGFRAVVKEQLEKFQKDSSMTEMPFPQIAMSEAEIECILSTAAEMGMNVQSKGTGSTLRYEVYKKTAP</sequence>
<dbReference type="Proteomes" id="UP000735302">
    <property type="component" value="Unassembled WGS sequence"/>
</dbReference>
<dbReference type="Gene3D" id="1.25.40.10">
    <property type="entry name" value="Tetratricopeptide repeat domain"/>
    <property type="match status" value="1"/>
</dbReference>
<evidence type="ECO:0000313" key="5">
    <source>
        <dbReference type="EMBL" id="GFO21897.1"/>
    </source>
</evidence>
<dbReference type="Pfam" id="PF13181">
    <property type="entry name" value="TPR_8"/>
    <property type="match status" value="1"/>
</dbReference>
<keyword evidence="1" id="KW-0677">Repeat</keyword>
<protein>
    <submittedName>
        <fullName evidence="5">Peptidylprolyl isomerase</fullName>
    </submittedName>
</protein>
<dbReference type="GO" id="GO:0003676">
    <property type="term" value="F:nucleic acid binding"/>
    <property type="evidence" value="ECO:0007669"/>
    <property type="project" value="InterPro"/>
</dbReference>
<dbReference type="AlphaFoldDB" id="A0AAV4BRC6"/>
<reference evidence="5 6" key="1">
    <citation type="journal article" date="2021" name="Elife">
        <title>Chloroplast acquisition without the gene transfer in kleptoplastic sea slugs, Plakobranchus ocellatus.</title>
        <authorList>
            <person name="Maeda T."/>
            <person name="Takahashi S."/>
            <person name="Yoshida T."/>
            <person name="Shimamura S."/>
            <person name="Takaki Y."/>
            <person name="Nagai Y."/>
            <person name="Toyoda A."/>
            <person name="Suzuki Y."/>
            <person name="Arimoto A."/>
            <person name="Ishii H."/>
            <person name="Satoh N."/>
            <person name="Nishiyama T."/>
            <person name="Hasebe M."/>
            <person name="Maruyama T."/>
            <person name="Minagawa J."/>
            <person name="Obokata J."/>
            <person name="Shigenobu S."/>
        </authorList>
    </citation>
    <scope>NUCLEOTIDE SEQUENCE [LARGE SCALE GENOMIC DNA]</scope>
</reference>
<dbReference type="PROSITE" id="PS50005">
    <property type="entry name" value="TPR"/>
    <property type="match status" value="1"/>
</dbReference>
<dbReference type="PANTHER" id="PTHR46674">
    <property type="entry name" value="INACTIVE PEPTIDYL-PROLYL CIS-TRANS ISOMERASE FKBP6"/>
    <property type="match status" value="1"/>
</dbReference>
<dbReference type="PANTHER" id="PTHR46674:SF1">
    <property type="entry name" value="INACTIVE PEPTIDYL-PROLYL CIS-TRANS ISOMERASE FKBP6"/>
    <property type="match status" value="1"/>
</dbReference>
<dbReference type="Gene3D" id="3.30.1370.50">
    <property type="entry name" value="R3H-like domain"/>
    <property type="match status" value="1"/>
</dbReference>
<feature type="repeat" description="TPR" evidence="3">
    <location>
        <begin position="236"/>
        <end position="269"/>
    </location>
</feature>
<evidence type="ECO:0000256" key="4">
    <source>
        <dbReference type="SAM" id="MobiDB-lite"/>
    </source>
</evidence>
<dbReference type="SMART" id="SM00028">
    <property type="entry name" value="TPR"/>
    <property type="match status" value="3"/>
</dbReference>
<gene>
    <name evidence="5" type="ORF">PoB_004840200</name>
</gene>